<feature type="transmembrane region" description="Helical" evidence="2">
    <location>
        <begin position="12"/>
        <end position="32"/>
    </location>
</feature>
<dbReference type="SUPFAM" id="SSF50974">
    <property type="entry name" value="Nitrous oxide reductase, N-terminal domain"/>
    <property type="match status" value="1"/>
</dbReference>
<keyword evidence="2" id="KW-1133">Transmembrane helix</keyword>
<feature type="compositionally biased region" description="Low complexity" evidence="1">
    <location>
        <begin position="272"/>
        <end position="291"/>
    </location>
</feature>
<dbReference type="InterPro" id="IPR011045">
    <property type="entry name" value="N2O_reductase_N"/>
</dbReference>
<evidence type="ECO:0000256" key="1">
    <source>
        <dbReference type="SAM" id="MobiDB-lite"/>
    </source>
</evidence>
<feature type="compositionally biased region" description="Low complexity" evidence="1">
    <location>
        <begin position="230"/>
        <end position="248"/>
    </location>
</feature>
<protein>
    <recommendedName>
        <fullName evidence="5">Fibronectin type III domain protein</fullName>
    </recommendedName>
</protein>
<proteinExistence type="predicted"/>
<feature type="region of interest" description="Disordered" evidence="1">
    <location>
        <begin position="224"/>
        <end position="308"/>
    </location>
</feature>
<organism evidence="3 4">
    <name type="scientific">Clavibacter michiganensis subsp. michiganensis</name>
    <dbReference type="NCBI Taxonomy" id="33013"/>
    <lineage>
        <taxon>Bacteria</taxon>
        <taxon>Bacillati</taxon>
        <taxon>Actinomycetota</taxon>
        <taxon>Actinomycetes</taxon>
        <taxon>Micrococcales</taxon>
        <taxon>Microbacteriaceae</taxon>
        <taxon>Clavibacter</taxon>
    </lineage>
</organism>
<dbReference type="Proteomes" id="UP000195062">
    <property type="component" value="Unassembled WGS sequence"/>
</dbReference>
<dbReference type="AlphaFoldDB" id="A0A251XJ35"/>
<comment type="caution">
    <text evidence="3">The sequence shown here is derived from an EMBL/GenBank/DDBJ whole genome shotgun (WGS) entry which is preliminary data.</text>
</comment>
<dbReference type="EMBL" id="MDHH01000001">
    <property type="protein sequence ID" value="OUE03426.1"/>
    <property type="molecule type" value="Genomic_DNA"/>
</dbReference>
<keyword evidence="4" id="KW-1185">Reference proteome</keyword>
<gene>
    <name evidence="3" type="ORF">CMMCAS07_00655</name>
</gene>
<keyword evidence="2" id="KW-0812">Transmembrane</keyword>
<evidence type="ECO:0008006" key="5">
    <source>
        <dbReference type="Google" id="ProtNLM"/>
    </source>
</evidence>
<dbReference type="InterPro" id="IPR015943">
    <property type="entry name" value="WD40/YVTN_repeat-like_dom_sf"/>
</dbReference>
<accession>A0A251XJ35</accession>
<keyword evidence="2" id="KW-0472">Membrane</keyword>
<name>A0A251XJ35_CLAMM</name>
<sequence>MIREWIRRHRQAATTVTGGAVVLALLTGFALVSDGYQAQRVDLDDGSVWVVNSAQQAIGRANTAVLELDSVVDSRSEDIDVLQAGSTVLLADRGSSRLDVVDDATSEVVDTAPLPAGAEVMLAGPRAAILVPATGQLWLVPVAGLSAFDAASAPTLILGADAVASMGDDGTLLVYSAATGTLSRIRAATEDTVRETVDVGPVGAPVDAAADAPADPAAALAGETVQAGDPGRPAGSASRSRPSTAAGRCTTPTRAPSSSTGARSTSPDPWPRTRASPSSARRRTAAACSSRTRADWSRCPSRAGIRSS</sequence>
<feature type="compositionally biased region" description="Polar residues" evidence="1">
    <location>
        <begin position="250"/>
        <end position="267"/>
    </location>
</feature>
<evidence type="ECO:0000256" key="2">
    <source>
        <dbReference type="SAM" id="Phobius"/>
    </source>
</evidence>
<evidence type="ECO:0000313" key="3">
    <source>
        <dbReference type="EMBL" id="OUE03426.1"/>
    </source>
</evidence>
<dbReference type="Gene3D" id="2.130.10.10">
    <property type="entry name" value="YVTN repeat-like/Quinoprotein amine dehydrogenase"/>
    <property type="match status" value="1"/>
</dbReference>
<evidence type="ECO:0000313" key="4">
    <source>
        <dbReference type="Proteomes" id="UP000195062"/>
    </source>
</evidence>
<reference evidence="3 4" key="1">
    <citation type="submission" date="2016-08" db="EMBL/GenBank/DDBJ databases">
        <title>Genome sequence of Clavibacter michiganensis subsp. michiganensis strain CASJ007.</title>
        <authorList>
            <person name="Thapa S.P."/>
            <person name="Coaker G."/>
        </authorList>
    </citation>
    <scope>NUCLEOTIDE SEQUENCE [LARGE SCALE GENOMIC DNA]</scope>
    <source>
        <strain evidence="3">CASJ007</strain>
    </source>
</reference>